<name>A0ABR6VF14_9FIRM</name>
<reference evidence="5 6" key="1">
    <citation type="submission" date="2020-08" db="EMBL/GenBank/DDBJ databases">
        <authorList>
            <person name="Liu C."/>
            <person name="Sun Q."/>
        </authorList>
    </citation>
    <scope>NUCLEOTIDE SEQUENCE [LARGE SCALE GENOMIC DNA]</scope>
    <source>
        <strain evidence="5 6">NSJ-59</strain>
    </source>
</reference>
<evidence type="ECO:0000313" key="5">
    <source>
        <dbReference type="EMBL" id="MBC3535760.1"/>
    </source>
</evidence>
<keyword evidence="3" id="KW-0067">ATP-binding</keyword>
<dbReference type="EMBL" id="JACOGK010000001">
    <property type="protein sequence ID" value="MBC3535760.1"/>
    <property type="molecule type" value="Genomic_DNA"/>
</dbReference>
<gene>
    <name evidence="5" type="ORF">H8J70_00565</name>
</gene>
<dbReference type="RefSeq" id="WP_186501814.1">
    <property type="nucleotide sequence ID" value="NZ_JACOGK010000001.1"/>
</dbReference>
<dbReference type="SMART" id="SM00885">
    <property type="entry name" value="D5_N"/>
    <property type="match status" value="1"/>
</dbReference>
<dbReference type="Pfam" id="PF08708">
    <property type="entry name" value="PriCT_1"/>
    <property type="match status" value="1"/>
</dbReference>
<dbReference type="SMART" id="SM00942">
    <property type="entry name" value="PriCT_1"/>
    <property type="match status" value="1"/>
</dbReference>
<dbReference type="InterPro" id="IPR051620">
    <property type="entry name" value="ORF904-like_C"/>
</dbReference>
<evidence type="ECO:0000259" key="4">
    <source>
        <dbReference type="PROSITE" id="PS51206"/>
    </source>
</evidence>
<proteinExistence type="predicted"/>
<keyword evidence="6" id="KW-1185">Reference proteome</keyword>
<dbReference type="Proteomes" id="UP000606870">
    <property type="component" value="Unassembled WGS sequence"/>
</dbReference>
<dbReference type="PROSITE" id="PS51206">
    <property type="entry name" value="SF3_HELICASE_1"/>
    <property type="match status" value="1"/>
</dbReference>
<dbReference type="InterPro" id="IPR045455">
    <property type="entry name" value="NrS-1_pol-like_helicase"/>
</dbReference>
<evidence type="ECO:0000256" key="2">
    <source>
        <dbReference type="ARBA" id="ARBA00022801"/>
    </source>
</evidence>
<dbReference type="NCBIfam" id="TIGR01613">
    <property type="entry name" value="primase_Cterm"/>
    <property type="match status" value="1"/>
</dbReference>
<dbReference type="Pfam" id="PF08706">
    <property type="entry name" value="D5_N"/>
    <property type="match status" value="1"/>
</dbReference>
<dbReference type="InterPro" id="IPR014820">
    <property type="entry name" value="PriCT_1"/>
</dbReference>
<dbReference type="SUPFAM" id="SSF52540">
    <property type="entry name" value="P-loop containing nucleoside triphosphate hydrolases"/>
    <property type="match status" value="1"/>
</dbReference>
<feature type="domain" description="SF3 helicase" evidence="4">
    <location>
        <begin position="464"/>
        <end position="623"/>
    </location>
</feature>
<dbReference type="InterPro" id="IPR006500">
    <property type="entry name" value="Helicase_put_C_phage/plasmid"/>
</dbReference>
<dbReference type="PANTHER" id="PTHR35372">
    <property type="entry name" value="ATP BINDING PROTEIN-RELATED"/>
    <property type="match status" value="1"/>
</dbReference>
<dbReference type="InterPro" id="IPR027417">
    <property type="entry name" value="P-loop_NTPase"/>
</dbReference>
<evidence type="ECO:0000256" key="1">
    <source>
        <dbReference type="ARBA" id="ARBA00022741"/>
    </source>
</evidence>
<keyword evidence="2" id="KW-0378">Hydrolase</keyword>
<protein>
    <submittedName>
        <fullName evidence="5">Primase C-terminal domain-containing protein</fullName>
    </submittedName>
</protein>
<comment type="caution">
    <text evidence="5">The sequence shown here is derived from an EMBL/GenBank/DDBJ whole genome shotgun (WGS) entry which is preliminary data.</text>
</comment>
<evidence type="ECO:0000313" key="6">
    <source>
        <dbReference type="Proteomes" id="UP000606870"/>
    </source>
</evidence>
<accession>A0ABR6VF14</accession>
<dbReference type="PANTHER" id="PTHR35372:SF2">
    <property type="entry name" value="SF3 HELICASE DOMAIN-CONTAINING PROTEIN"/>
    <property type="match status" value="1"/>
</dbReference>
<evidence type="ECO:0000256" key="3">
    <source>
        <dbReference type="ARBA" id="ARBA00022840"/>
    </source>
</evidence>
<dbReference type="Pfam" id="PF19263">
    <property type="entry name" value="DUF5906"/>
    <property type="match status" value="1"/>
</dbReference>
<dbReference type="InterPro" id="IPR014015">
    <property type="entry name" value="Helicase_SF3_DNA-vir"/>
</dbReference>
<sequence length="747" mass="84119">MIFTIYTADCTGNEHNAVYPNKAVISNGEELKTAAAFDHVCAVYKDNYRNRDNFLVSDVAVMDCDNGDTDNPTEWVTGKKLITLLPDVAVAIVPSRNNMKEKDGKSARPRFHAYFMIPKMTDGDAYTALKRAVQKQFPFFDGAALDSARFLYGSQAESVLWQDGARTIADLFCDTKSNDSIPQGQRNNTMSRFAGRVIKRYGATERAYSIFLEEAEKCDPPLEDAELNKIWQSAVRFGEKVAKQEGYISPEQYNNDFGTGKSLKPGDYSDIGQAKMLVREYGSELKYTAATDYLRYDGTHWVESKQRAVGAMEEFLDLQLADALDTLVNTINTLKESGISEEEIRSGGKSLEKQISEKQVEAYHAYLSALAYKKFVMKRRDMKYVVSALQAAKPMLEISYDDLDQNPFLLNCPDGTYDLKQGASSRQLHNSMDFITKITSVSPGDDGKALWLDSVGRTFQGNVELIDYVQRIAGLAVIGQVELEALIISYGEGSNGKSTFWNTIASVLGSYSGTISADALTANCKRNVKPELAEAKGKRLLIAAELEEGMRLSTSVVKQLCSTDRISAEKKYKDPSSFMPSHTLVLYTNHLPRVGAMDTGIWRRLIVIPFTATITRKMDIKNYSKYLLDHAAPYVLKWVMEGAKKAIDCQFHFHQLMCVKEAIQKYRADNDWMTHFLEECCEIDPGAHEQSGKLYESYRSFCIRTGDFVRNSTEFTRTLEQRGFERVKKRDGRFIIGIRLKISDFLE</sequence>
<keyword evidence="1" id="KW-0547">Nucleotide-binding</keyword>
<dbReference type="InterPro" id="IPR014818">
    <property type="entry name" value="Phage/plasmid_primase_P4_C"/>
</dbReference>
<organism evidence="5 6">
    <name type="scientific">Megasphaera hominis</name>
    <dbReference type="NCBI Taxonomy" id="159836"/>
    <lineage>
        <taxon>Bacteria</taxon>
        <taxon>Bacillati</taxon>
        <taxon>Bacillota</taxon>
        <taxon>Negativicutes</taxon>
        <taxon>Veillonellales</taxon>
        <taxon>Veillonellaceae</taxon>
        <taxon>Megasphaera</taxon>
    </lineage>
</organism>
<dbReference type="Gene3D" id="3.40.50.300">
    <property type="entry name" value="P-loop containing nucleotide triphosphate hydrolases"/>
    <property type="match status" value="1"/>
</dbReference>